<dbReference type="EMBL" id="LAZR01003378">
    <property type="protein sequence ID" value="KKN18961.1"/>
    <property type="molecule type" value="Genomic_DNA"/>
</dbReference>
<feature type="compositionally biased region" description="Basic and acidic residues" evidence="1">
    <location>
        <begin position="153"/>
        <end position="164"/>
    </location>
</feature>
<feature type="non-terminal residue" evidence="2">
    <location>
        <position position="1"/>
    </location>
</feature>
<name>A0A0F9R0W2_9ZZZZ</name>
<proteinExistence type="predicted"/>
<protein>
    <submittedName>
        <fullName evidence="2">Uncharacterized protein</fullName>
    </submittedName>
</protein>
<accession>A0A0F9R0W2</accession>
<reference evidence="2" key="1">
    <citation type="journal article" date="2015" name="Nature">
        <title>Complex archaea that bridge the gap between prokaryotes and eukaryotes.</title>
        <authorList>
            <person name="Spang A."/>
            <person name="Saw J.H."/>
            <person name="Jorgensen S.L."/>
            <person name="Zaremba-Niedzwiedzka K."/>
            <person name="Martijn J."/>
            <person name="Lind A.E."/>
            <person name="van Eijk R."/>
            <person name="Schleper C."/>
            <person name="Guy L."/>
            <person name="Ettema T.J."/>
        </authorList>
    </citation>
    <scope>NUCLEOTIDE SEQUENCE</scope>
</reference>
<dbReference type="AlphaFoldDB" id="A0A0F9R0W2"/>
<evidence type="ECO:0000313" key="2">
    <source>
        <dbReference type="EMBL" id="KKN18961.1"/>
    </source>
</evidence>
<feature type="region of interest" description="Disordered" evidence="1">
    <location>
        <begin position="600"/>
        <end position="649"/>
    </location>
</feature>
<evidence type="ECO:0000256" key="1">
    <source>
        <dbReference type="SAM" id="MobiDB-lite"/>
    </source>
</evidence>
<comment type="caution">
    <text evidence="2">The sequence shown here is derived from an EMBL/GenBank/DDBJ whole genome shotgun (WGS) entry which is preliminary data.</text>
</comment>
<gene>
    <name evidence="2" type="ORF">LCGC14_0950460</name>
</gene>
<feature type="region of interest" description="Disordered" evidence="1">
    <location>
        <begin position="122"/>
        <end position="164"/>
    </location>
</feature>
<organism evidence="2">
    <name type="scientific">marine sediment metagenome</name>
    <dbReference type="NCBI Taxonomy" id="412755"/>
    <lineage>
        <taxon>unclassified sequences</taxon>
        <taxon>metagenomes</taxon>
        <taxon>ecological metagenomes</taxon>
    </lineage>
</organism>
<feature type="compositionally biased region" description="Polar residues" evidence="1">
    <location>
        <begin position="618"/>
        <end position="630"/>
    </location>
</feature>
<sequence>VELWTPFIWESLGSYEAGQEVFQDNDGEAGGLKKGSEKSKFEPKEAKQSIVFRGLNLRGYLGDASKRMVVLLPPDASGISKTDDAKNYRGVFEEHIGLDGGYRVRSAKEIIFEKSLMMPVPRRLLDPDDPSGDVASGDEANYKAAGQYGDGPDQEKKPYSWGKDDKPDVRHHELWEYQAYLFGKYGLQVIDAHEKDWSAPEESEVKIDADTENQIDTELFTSLGFTYSKDLPQYGQVTIDQRDGHDVRYYQTRSCFHMLDDGSVIIEDGYGSQIVMSGGNIHQTCQGDIFNRPGRSFITWAPRDFIGRAGYCAEISAAKQDVRIKAEKNLHLMAGDGSTGSILLECKARGRSAKSGWDGKVGEDIEDRGIILKAEETSINLWAKYLYGGIHKDGAGMVEFNAGSGVAVLAGGKVGHEALHEWSVMVGADRSKASQPPQFVLTPSQAIIRAKTDIVGDLGVWPGSKGSGGVNVGGYLAVKVGMGTEGVVIANGHFVGTTEHVGTGASYTFSPSPSSEGQKHDRLADQTEKSIFGTFDQDAFDTVDSPGNQELWNAVGFSFRKTNEHYQLDDDFQIYESRWQQLYRIFGGNKKWDEPIVESPSGVKTRPHPGHEAWESSPHYNYTTEGTNVDLNKGISKDREEQTEQGVPPLTATLKDEYLVNVQE</sequence>